<dbReference type="eggNOG" id="ENOG502ZA0X">
    <property type="taxonomic scope" value="Bacteria"/>
</dbReference>
<dbReference type="OrthoDB" id="527514at2"/>
<dbReference type="KEGG" id="mic:Mic7113_1583"/>
<dbReference type="AlphaFoldDB" id="K9WD48"/>
<proteinExistence type="predicted"/>
<dbReference type="RefSeq" id="WP_015181613.1">
    <property type="nucleotide sequence ID" value="NC_019738.1"/>
</dbReference>
<keyword evidence="2" id="KW-1185">Reference proteome</keyword>
<name>K9WD48_9CYAN</name>
<evidence type="ECO:0008006" key="3">
    <source>
        <dbReference type="Google" id="ProtNLM"/>
    </source>
</evidence>
<evidence type="ECO:0000313" key="2">
    <source>
        <dbReference type="Proteomes" id="UP000010471"/>
    </source>
</evidence>
<sequence>MLKSTPLLQNTSATGLVKLWAQRYVPDLSIFSANQGQFNISEVIQAASLEGRTQTVAKLQRLLQTSCELAGIKTNILFSYIPNVVNLSEAGNIARSAVRVYEKVLEIYQQQSLPIVAQDVQPQTGEALPPWVRQAIELPDIQQLALQLEPELLQLQEQHLLTQDQRSRGFLSTHFHLSTKQVLNRLTLSEQVLLSPYFKFIEEQVCIPWQRVCAAAAKHPPDSPTLALVEQLLPQTEEIALTVYHRAVELYPHYRSYRGSLSESGVTASILRDLNMFQGYLWLCVLEKSLDAVEQELLPLCQMVFPSVEVKGEFVESILQLLFETILTRVDFDQTLWVTSYTLAIQQIFSNFETKVK</sequence>
<reference evidence="1 2" key="1">
    <citation type="submission" date="2012-06" db="EMBL/GenBank/DDBJ databases">
        <title>Finished chromosome of genome of Microcoleus sp. PCC 7113.</title>
        <authorList>
            <consortium name="US DOE Joint Genome Institute"/>
            <person name="Gugger M."/>
            <person name="Coursin T."/>
            <person name="Rippka R."/>
            <person name="Tandeau De Marsac N."/>
            <person name="Huntemann M."/>
            <person name="Wei C.-L."/>
            <person name="Han J."/>
            <person name="Detter J.C."/>
            <person name="Han C."/>
            <person name="Tapia R."/>
            <person name="Chen A."/>
            <person name="Kyrpides N."/>
            <person name="Mavromatis K."/>
            <person name="Markowitz V."/>
            <person name="Szeto E."/>
            <person name="Ivanova N."/>
            <person name="Pagani I."/>
            <person name="Pati A."/>
            <person name="Goodwin L."/>
            <person name="Nordberg H.P."/>
            <person name="Cantor M.N."/>
            <person name="Hua S.X."/>
            <person name="Woyke T."/>
            <person name="Kerfeld C.A."/>
        </authorList>
    </citation>
    <scope>NUCLEOTIDE SEQUENCE [LARGE SCALE GENOMIC DNA]</scope>
    <source>
        <strain evidence="1 2">PCC 7113</strain>
    </source>
</reference>
<evidence type="ECO:0000313" key="1">
    <source>
        <dbReference type="EMBL" id="AFZ17457.1"/>
    </source>
</evidence>
<dbReference type="Proteomes" id="UP000010471">
    <property type="component" value="Chromosome"/>
</dbReference>
<organism evidence="1 2">
    <name type="scientific">Allocoleopsis franciscana PCC 7113</name>
    <dbReference type="NCBI Taxonomy" id="1173027"/>
    <lineage>
        <taxon>Bacteria</taxon>
        <taxon>Bacillati</taxon>
        <taxon>Cyanobacteriota</taxon>
        <taxon>Cyanophyceae</taxon>
        <taxon>Coleofasciculales</taxon>
        <taxon>Coleofasciculaceae</taxon>
        <taxon>Allocoleopsis</taxon>
        <taxon>Allocoleopsis franciscana</taxon>
    </lineage>
</organism>
<dbReference type="EMBL" id="CP003630">
    <property type="protein sequence ID" value="AFZ17457.1"/>
    <property type="molecule type" value="Genomic_DNA"/>
</dbReference>
<gene>
    <name evidence="1" type="ORF">Mic7113_1583</name>
</gene>
<dbReference type="HOGENOM" id="CLU_058995_0_0_3"/>
<protein>
    <recommendedName>
        <fullName evidence="3">Phycobilisome protein</fullName>
    </recommendedName>
</protein>
<accession>K9WD48</accession>